<accession>A0A5B7GRR6</accession>
<dbReference type="Proteomes" id="UP000324222">
    <property type="component" value="Unassembled WGS sequence"/>
</dbReference>
<evidence type="ECO:0000313" key="2">
    <source>
        <dbReference type="Proteomes" id="UP000324222"/>
    </source>
</evidence>
<organism evidence="1 2">
    <name type="scientific">Portunus trituberculatus</name>
    <name type="common">Swimming crab</name>
    <name type="synonym">Neptunus trituberculatus</name>
    <dbReference type="NCBI Taxonomy" id="210409"/>
    <lineage>
        <taxon>Eukaryota</taxon>
        <taxon>Metazoa</taxon>
        <taxon>Ecdysozoa</taxon>
        <taxon>Arthropoda</taxon>
        <taxon>Crustacea</taxon>
        <taxon>Multicrustacea</taxon>
        <taxon>Malacostraca</taxon>
        <taxon>Eumalacostraca</taxon>
        <taxon>Eucarida</taxon>
        <taxon>Decapoda</taxon>
        <taxon>Pleocyemata</taxon>
        <taxon>Brachyura</taxon>
        <taxon>Eubrachyura</taxon>
        <taxon>Portunoidea</taxon>
        <taxon>Portunidae</taxon>
        <taxon>Portuninae</taxon>
        <taxon>Portunus</taxon>
    </lineage>
</organism>
<proteinExistence type="predicted"/>
<keyword evidence="2" id="KW-1185">Reference proteome</keyword>
<dbReference type="AlphaFoldDB" id="A0A5B7GRR6"/>
<reference evidence="1 2" key="1">
    <citation type="submission" date="2019-05" db="EMBL/GenBank/DDBJ databases">
        <title>Another draft genome of Portunus trituberculatus and its Hox gene families provides insights of decapod evolution.</title>
        <authorList>
            <person name="Jeong J.-H."/>
            <person name="Song I."/>
            <person name="Kim S."/>
            <person name="Choi T."/>
            <person name="Kim D."/>
            <person name="Ryu S."/>
            <person name="Kim W."/>
        </authorList>
    </citation>
    <scope>NUCLEOTIDE SEQUENCE [LARGE SCALE GENOMIC DNA]</scope>
    <source>
        <tissue evidence="1">Muscle</tissue>
    </source>
</reference>
<dbReference type="EMBL" id="VSRR010016849">
    <property type="protein sequence ID" value="MPC59758.1"/>
    <property type="molecule type" value="Genomic_DNA"/>
</dbReference>
<sequence length="84" mass="9538">MPTRGLRNGDVDSNVDPVFQPSNAWLGHAGLQLLLFRCAGASGLYHCVPCQSIFRVREALPYPFLPCSVCWLVVRYRVYDRIRV</sequence>
<comment type="caution">
    <text evidence="1">The sequence shown here is derived from an EMBL/GenBank/DDBJ whole genome shotgun (WGS) entry which is preliminary data.</text>
</comment>
<evidence type="ECO:0000313" key="1">
    <source>
        <dbReference type="EMBL" id="MPC59758.1"/>
    </source>
</evidence>
<gene>
    <name evidence="1" type="ORF">E2C01_053786</name>
</gene>
<name>A0A5B7GRR6_PORTR</name>
<protein>
    <submittedName>
        <fullName evidence="1">Uncharacterized protein</fullName>
    </submittedName>
</protein>